<reference evidence="1" key="2">
    <citation type="submission" date="2021-01" db="EMBL/GenBank/DDBJ databases">
        <authorList>
            <person name="Hahn C.R."/>
            <person name="Youssef N.H."/>
            <person name="Elshahed M."/>
        </authorList>
    </citation>
    <scope>NUCLEOTIDE SEQUENCE</scope>
    <source>
        <strain evidence="1">Zod_Metabat.24</strain>
    </source>
</reference>
<dbReference type="EMBL" id="JAFGIX010000088">
    <property type="protein sequence ID" value="MBN1574795.1"/>
    <property type="molecule type" value="Genomic_DNA"/>
</dbReference>
<protein>
    <submittedName>
        <fullName evidence="1">Uncharacterized protein</fullName>
    </submittedName>
</protein>
<dbReference type="AlphaFoldDB" id="A0A9D8KGU7"/>
<gene>
    <name evidence="1" type="ORF">JW984_16485</name>
</gene>
<accession>A0A9D8KGU7</accession>
<name>A0A9D8KGU7_9DELT</name>
<evidence type="ECO:0000313" key="2">
    <source>
        <dbReference type="Proteomes" id="UP000809273"/>
    </source>
</evidence>
<dbReference type="Proteomes" id="UP000809273">
    <property type="component" value="Unassembled WGS sequence"/>
</dbReference>
<comment type="caution">
    <text evidence="1">The sequence shown here is derived from an EMBL/GenBank/DDBJ whole genome shotgun (WGS) entry which is preliminary data.</text>
</comment>
<evidence type="ECO:0000313" key="1">
    <source>
        <dbReference type="EMBL" id="MBN1574795.1"/>
    </source>
</evidence>
<organism evidence="1 2">
    <name type="scientific">Candidatus Zymogenus saltonus</name>
    <dbReference type="NCBI Taxonomy" id="2844893"/>
    <lineage>
        <taxon>Bacteria</taxon>
        <taxon>Deltaproteobacteria</taxon>
        <taxon>Candidatus Zymogenia</taxon>
        <taxon>Candidatus Zymogeniales</taxon>
        <taxon>Candidatus Zymogenaceae</taxon>
        <taxon>Candidatus Zymogenus</taxon>
    </lineage>
</organism>
<proteinExistence type="predicted"/>
<reference evidence="1" key="1">
    <citation type="journal article" date="2021" name="Environ. Microbiol.">
        <title>Genomic characterization of three novel Desulfobacterota classes expand the metabolic and phylogenetic diversity of the phylum.</title>
        <authorList>
            <person name="Murphy C.L."/>
            <person name="Biggerstaff J."/>
            <person name="Eichhorn A."/>
            <person name="Ewing E."/>
            <person name="Shahan R."/>
            <person name="Soriano D."/>
            <person name="Stewart S."/>
            <person name="VanMol K."/>
            <person name="Walker R."/>
            <person name="Walters P."/>
            <person name="Elshahed M.S."/>
            <person name="Youssef N.H."/>
        </authorList>
    </citation>
    <scope>NUCLEOTIDE SEQUENCE</scope>
    <source>
        <strain evidence="1">Zod_Metabat.24</strain>
    </source>
</reference>
<sequence>MSRIDQAKIDRFRSILNDLNFVLDQTDPELDENRRCWMAYHLLYMIWHESDTGTATAQYHGGPARGIIQIQPNRAYDVVKYILKKGSTDNINEFAKSSNIDEKDIPFFKKVFQDYLDNCIDETNGQRIYKWPRKGDSFHLERCLREYNIWEL</sequence>